<accession>H8GVI7</accession>
<keyword evidence="2" id="KW-0489">Methyltransferase</keyword>
<dbReference type="PANTHER" id="PTHR42912">
    <property type="entry name" value="METHYLTRANSFERASE"/>
    <property type="match status" value="1"/>
</dbReference>
<organism evidence="2 3">
    <name type="scientific">Deinococcus gobiensis (strain DSM 21396 / JCM 16679 / CGMCC 1.7299 / I-0)</name>
    <dbReference type="NCBI Taxonomy" id="745776"/>
    <lineage>
        <taxon>Bacteria</taxon>
        <taxon>Thermotogati</taxon>
        <taxon>Deinococcota</taxon>
        <taxon>Deinococci</taxon>
        <taxon>Deinococcales</taxon>
        <taxon>Deinococcaceae</taxon>
        <taxon>Deinococcus</taxon>
    </lineage>
</organism>
<evidence type="ECO:0000259" key="1">
    <source>
        <dbReference type="Pfam" id="PF08241"/>
    </source>
</evidence>
<protein>
    <submittedName>
        <fullName evidence="2">Methyltransferase type 11</fullName>
    </submittedName>
</protein>
<dbReference type="PATRIC" id="fig|745776.4.peg.447"/>
<evidence type="ECO:0000313" key="2">
    <source>
        <dbReference type="EMBL" id="AFD24364.1"/>
    </source>
</evidence>
<dbReference type="STRING" id="745776.DGo_CA0437"/>
<proteinExistence type="predicted"/>
<dbReference type="KEGG" id="dgo:DGo_CA0437"/>
<dbReference type="EMBL" id="CP002191">
    <property type="protein sequence ID" value="AFD24364.1"/>
    <property type="molecule type" value="Genomic_DNA"/>
</dbReference>
<keyword evidence="3" id="KW-1185">Reference proteome</keyword>
<dbReference type="SUPFAM" id="SSF53335">
    <property type="entry name" value="S-adenosyl-L-methionine-dependent methyltransferases"/>
    <property type="match status" value="1"/>
</dbReference>
<reference evidence="2 3" key="1">
    <citation type="journal article" date="2012" name="PLoS ONE">
        <title>Genome sequence and transcriptome analysis of the radioresistant bacterium Deinococcus gobiensis: insights into the extreme environmental adaptations.</title>
        <authorList>
            <person name="Yuan M."/>
            <person name="Chen M."/>
            <person name="Zhang W."/>
            <person name="Lu W."/>
            <person name="Wang J."/>
            <person name="Yang M."/>
            <person name="Zhao P."/>
            <person name="Tang R."/>
            <person name="Li X."/>
            <person name="Hao Y."/>
            <person name="Zhou Z."/>
            <person name="Zhan Y."/>
            <person name="Yu H."/>
            <person name="Teng C."/>
            <person name="Yan Y."/>
            <person name="Ping S."/>
            <person name="Wang Y."/>
            <person name="Lin M."/>
        </authorList>
    </citation>
    <scope>NUCLEOTIDE SEQUENCE [LARGE SCALE GENOMIC DNA]</scope>
    <source>
        <strain evidence="2 3">I-0</strain>
    </source>
</reference>
<dbReference type="HOGENOM" id="CLU_119431_0_0_0"/>
<dbReference type="InterPro" id="IPR013216">
    <property type="entry name" value="Methyltransf_11"/>
</dbReference>
<evidence type="ECO:0000313" key="3">
    <source>
        <dbReference type="Proteomes" id="UP000007575"/>
    </source>
</evidence>
<dbReference type="Gene3D" id="3.40.50.150">
    <property type="entry name" value="Vaccinia Virus protein VP39"/>
    <property type="match status" value="1"/>
</dbReference>
<dbReference type="InterPro" id="IPR029063">
    <property type="entry name" value="SAM-dependent_MTases_sf"/>
</dbReference>
<dbReference type="Proteomes" id="UP000007575">
    <property type="component" value="Chromosome"/>
</dbReference>
<keyword evidence="2" id="KW-0808">Transferase</keyword>
<feature type="domain" description="Methyltransferase type 11" evidence="1">
    <location>
        <begin position="21"/>
        <end position="103"/>
    </location>
</feature>
<dbReference type="AlphaFoldDB" id="H8GVI7"/>
<dbReference type="eggNOG" id="COG2226">
    <property type="taxonomic scope" value="Bacteria"/>
</dbReference>
<sequence length="189" mass="20047">MDWPAEPLLDLLDISPGSAVLEVGAGNGRLLRRLMERGHTGPLEGLDLQAGPGVRSGDAHALPWPAATFDTVLLVRVLTHLARPAAALQEAWRVLRPGGLLVVAAHGPDHLSATWTAAGRPTTRPMASVEAPPVLSSPSLVDIRLPVLLTHTDRDRLVQSYGSAMGTPDGPEVLADLLHLRAVRYGKTT</sequence>
<dbReference type="CDD" id="cd02440">
    <property type="entry name" value="AdoMet_MTases"/>
    <property type="match status" value="1"/>
</dbReference>
<dbReference type="InterPro" id="IPR050508">
    <property type="entry name" value="Methyltransf_Superfamily"/>
</dbReference>
<name>H8GVI7_DEIGI</name>
<dbReference type="GO" id="GO:0008757">
    <property type="term" value="F:S-adenosylmethionine-dependent methyltransferase activity"/>
    <property type="evidence" value="ECO:0007669"/>
    <property type="project" value="InterPro"/>
</dbReference>
<gene>
    <name evidence="2" type="ordered locus">DGo_CA0437</name>
</gene>
<dbReference type="Pfam" id="PF08241">
    <property type="entry name" value="Methyltransf_11"/>
    <property type="match status" value="1"/>
</dbReference>
<dbReference type="GO" id="GO:0032259">
    <property type="term" value="P:methylation"/>
    <property type="evidence" value="ECO:0007669"/>
    <property type="project" value="UniProtKB-KW"/>
</dbReference>